<evidence type="ECO:0000256" key="7">
    <source>
        <dbReference type="SAM" id="Phobius"/>
    </source>
</evidence>
<dbReference type="Pfam" id="PF23598">
    <property type="entry name" value="LRR_14"/>
    <property type="match status" value="2"/>
</dbReference>
<dbReference type="InterPro" id="IPR041118">
    <property type="entry name" value="Rx_N"/>
</dbReference>
<dbReference type="Pfam" id="PF00931">
    <property type="entry name" value="NB-ARC"/>
    <property type="match status" value="2"/>
</dbReference>
<evidence type="ECO:0000256" key="1">
    <source>
        <dbReference type="ARBA" id="ARBA00008894"/>
    </source>
</evidence>
<reference evidence="9" key="2">
    <citation type="submission" date="2015-03" db="UniProtKB">
        <authorList>
            <consortium name="EnsemblPlants"/>
        </authorList>
    </citation>
    <scope>IDENTIFICATION</scope>
</reference>
<dbReference type="Gramene" id="OBART12G11590.1">
    <property type="protein sequence ID" value="OBART12G11590.1"/>
    <property type="gene ID" value="OBART12G11590"/>
</dbReference>
<dbReference type="InterPro" id="IPR036388">
    <property type="entry name" value="WH-like_DNA-bd_sf"/>
</dbReference>
<protein>
    <recommendedName>
        <fullName evidence="8">AAA+ ATPase domain-containing protein</fullName>
    </recommendedName>
</protein>
<dbReference type="Proteomes" id="UP000026960">
    <property type="component" value="Chromosome 12"/>
</dbReference>
<evidence type="ECO:0000256" key="5">
    <source>
        <dbReference type="ARBA" id="ARBA00022821"/>
    </source>
</evidence>
<dbReference type="InterPro" id="IPR003593">
    <property type="entry name" value="AAA+_ATPase"/>
</dbReference>
<dbReference type="eggNOG" id="KOG4658">
    <property type="taxonomic scope" value="Eukaryota"/>
</dbReference>
<feature type="domain" description="AAA+ ATPase" evidence="8">
    <location>
        <begin position="190"/>
        <end position="325"/>
    </location>
</feature>
<evidence type="ECO:0000313" key="9">
    <source>
        <dbReference type="EnsemblPlants" id="OBART12G11590.1"/>
    </source>
</evidence>
<comment type="similarity">
    <text evidence="1">Belongs to the disease resistance NB-LRR family.</text>
</comment>
<dbReference type="Gene3D" id="3.80.10.10">
    <property type="entry name" value="Ribonuclease Inhibitor"/>
    <property type="match status" value="2"/>
</dbReference>
<dbReference type="InterPro" id="IPR032675">
    <property type="entry name" value="LRR_dom_sf"/>
</dbReference>
<dbReference type="InterPro" id="IPR027417">
    <property type="entry name" value="P-loop_NTPase"/>
</dbReference>
<dbReference type="SUPFAM" id="SSF52540">
    <property type="entry name" value="P-loop containing nucleoside triphosphate hydrolases"/>
    <property type="match status" value="2"/>
</dbReference>
<keyword evidence="3" id="KW-0677">Repeat</keyword>
<keyword evidence="7" id="KW-0472">Membrane</keyword>
<dbReference type="STRING" id="65489.A0A0D3HUB8"/>
<dbReference type="InterPro" id="IPR038005">
    <property type="entry name" value="RX-like_CC"/>
</dbReference>
<feature type="transmembrane region" description="Helical" evidence="7">
    <location>
        <begin position="1162"/>
        <end position="1187"/>
    </location>
</feature>
<dbReference type="HOGENOM" id="CLU_000837_21_1_1"/>
<dbReference type="Gene3D" id="3.40.50.300">
    <property type="entry name" value="P-loop containing nucleotide triphosphate hydrolases"/>
    <property type="match status" value="2"/>
</dbReference>
<dbReference type="Gene3D" id="1.10.10.10">
    <property type="entry name" value="Winged helix-like DNA-binding domain superfamily/Winged helix DNA-binding domain"/>
    <property type="match status" value="2"/>
</dbReference>
<dbReference type="InterPro" id="IPR058922">
    <property type="entry name" value="WHD_DRP"/>
</dbReference>
<evidence type="ECO:0000313" key="10">
    <source>
        <dbReference type="Proteomes" id="UP000026960"/>
    </source>
</evidence>
<dbReference type="Gene3D" id="1.20.5.4130">
    <property type="match status" value="3"/>
</dbReference>
<evidence type="ECO:0000256" key="3">
    <source>
        <dbReference type="ARBA" id="ARBA00022737"/>
    </source>
</evidence>
<dbReference type="Gene3D" id="1.10.8.430">
    <property type="entry name" value="Helical domain of apoptotic protease-activating factors"/>
    <property type="match status" value="2"/>
</dbReference>
<dbReference type="InterPro" id="IPR042197">
    <property type="entry name" value="Apaf_helical"/>
</dbReference>
<evidence type="ECO:0000259" key="8">
    <source>
        <dbReference type="SMART" id="SM00382"/>
    </source>
</evidence>
<keyword evidence="4" id="KW-0547">Nucleotide-binding</keyword>
<feature type="domain" description="AAA+ ATPase" evidence="8">
    <location>
        <begin position="1485"/>
        <end position="1619"/>
    </location>
</feature>
<dbReference type="FunFam" id="1.10.10.10:FF:000322">
    <property type="entry name" value="Probable disease resistance protein At1g63360"/>
    <property type="match status" value="2"/>
</dbReference>
<evidence type="ECO:0000256" key="2">
    <source>
        <dbReference type="ARBA" id="ARBA00022614"/>
    </source>
</evidence>
<organism evidence="9">
    <name type="scientific">Oryza barthii</name>
    <dbReference type="NCBI Taxonomy" id="65489"/>
    <lineage>
        <taxon>Eukaryota</taxon>
        <taxon>Viridiplantae</taxon>
        <taxon>Streptophyta</taxon>
        <taxon>Embryophyta</taxon>
        <taxon>Tracheophyta</taxon>
        <taxon>Spermatophyta</taxon>
        <taxon>Magnoliopsida</taxon>
        <taxon>Liliopsida</taxon>
        <taxon>Poales</taxon>
        <taxon>Poaceae</taxon>
        <taxon>BOP clade</taxon>
        <taxon>Oryzoideae</taxon>
        <taxon>Oryzeae</taxon>
        <taxon>Oryzinae</taxon>
        <taxon>Oryza</taxon>
    </lineage>
</organism>
<feature type="transmembrane region" description="Helical" evidence="7">
    <location>
        <begin position="1133"/>
        <end position="1150"/>
    </location>
</feature>
<dbReference type="SMART" id="SM00382">
    <property type="entry name" value="AAA"/>
    <property type="match status" value="2"/>
</dbReference>
<accession>A0A0D3HUB8</accession>
<keyword evidence="6" id="KW-0175">Coiled coil</keyword>
<dbReference type="GO" id="GO:0043531">
    <property type="term" value="F:ADP binding"/>
    <property type="evidence" value="ECO:0007669"/>
    <property type="project" value="InterPro"/>
</dbReference>
<keyword evidence="5" id="KW-0611">Plant defense</keyword>
<proteinExistence type="inferred from homology"/>
<dbReference type="GO" id="GO:0002758">
    <property type="term" value="P:innate immune response-activating signaling pathway"/>
    <property type="evidence" value="ECO:0007669"/>
    <property type="project" value="UniProtKB-ARBA"/>
</dbReference>
<dbReference type="SUPFAM" id="SSF52058">
    <property type="entry name" value="L domain-like"/>
    <property type="match status" value="2"/>
</dbReference>
<sequence>MAAVNASMGVMAPLLTKLAVLLGDKYKKLKGMRKNIEFLSHELTEMNAVLEKLADMEKLDGQQKLWRNDIREMVYDIEDCIDIFMHHLGDGNNKDGLLRKTARKLRNLRARYQIADKIQELKARVMQVAERRDRYANLGVSTSSIPKVVEVDPRLPALYEDAKNLVGIDGPCVEITQWLMDEGENGSVQQLKVLSVVGFGGIGKTTLAKQVYNLLKKRFKFTSFVSVSQNPDMVKLLRNLLSDTGFQGYGILDDHQKLIDTIRGHLANKRYLVVVDDIWSTQAWSIIRCAFAQNNHGSRVIVTTRIEDVATMCCVDFHGMVYKMEPLNEFNSQKLFFKRIFDSDSIPEQYKNVSEDMLRKCKGVPLAIISIASLLSSQGMNVDKWKKIHNFMGSELETNPTLEWMRHVLNLSYLDLSHNLKTCFLYLGIYPEDHTIFKADLIRLWIAEGFIHEKPGLDLEETAESYFNELINRSMIKLDDYCSSEAISCHVHDLMLDLIISKCQEENFITIASKQPVKNDVSELPVRRLCHQLSYGNLAMERMKLSQPPISMFEHLRVLELRAYSTSVFLDLSDVSNLFLLRHLSIRGFKLKLPQKIGRLQCLRTLDLLDSLLVTGIPSDIISLSSLCHLTVSGDAELPNGIQKLVSLQTLLTFSSGGLPDIFTIVEKISRFNSSAIRLAKARRFNNGGLRSTNGGLRSPPASPEFPSFDDGWSTESILDHLSQHLDSPASSLSDLSSPNLVACSPHILSIASLWLQQLIIRKNIRNVPSWLWFSLMLTMLELRVEELSCRDVRFLAGLPCLVDLDLTAQATPENIIIDIITTFDFISTRLGRITRTDNFPKLQKFVLTCDLTCLTFEPGVMPQLQILKLDDKKPSNLEEGNGTYGAAQHGSTPLIGIEHLPRLEEVQVTANSSKVSAYRDAVQRHPRFQGIHTLLSDEYKLLKGEWKDKVRELAYDIEDCIDIFLHQVHPREDKDRLIWKAVRKIKATMCPPSNRPPNSRTQVACRGELSACFMQKEALLAFVATDRNSKEAKLPFPMAHRRLPGTMRQLDATTTRSSTMVSSFFPVTAEIPTSMRYTATLAAAAATATKQRWSSLPRGKAWPSCTISHCSVSMSKAQWVVGSSSTPCANTMYTGGCFSGEAPLFFFLFPGRTRRRRGTGAGAGVGVGSGSASFFLLFLSGVTIFFPRLDSDLPADLAMGSSSATDLALGSSTTVNPTGSPPRAHMDLAVGRVLATARASALNSSRPSSTKTKPVCSSLRRLWFRAANRDFAYRVMLAVLFLCSGSDTPRGIDRGMAVNISTGVMNSLLVKLEEVCRYDLKEIQFSTEFDFKNNIWHLKEELSCMNALLQKLPNMEALNIQKRELRNKVRELAYFVEDRIDRFMHSFGTVADKATLLTDTIDLMLPILFEKIHEIKDFVVEEVRRVESIYNLDESISSNPRQIEIDDISPVLCGKANRLVGINVPCEVITQLLMENMEGESVQHPKVVSIVGFGGLGKTTLASQVYKKIHSRFECAVFVFASRNRSTSMILNDILSQLRYDGSADGTKSLINATREKLSCKRFLVVIDDIASIETWNSISGAFVETWNSGSRIITTTRRKDVANACCSSFHGIVYKMKPLGWTDSRSLFFRRIYGSDNYSPELEELIIAIDILKKCGGVPLAVVVIASLLASQEEVNKLDNWLKIKYSMGFELERNPNSKWMKHILKLSYNNLSSDLKTCFLYLHMYPENYNIMKKDLMRQWIAEGFITQKDNRDLEDIAESYFSDLINRSLIKPAQFKHGEVVSCRVVHNLFRDLIVEKSTEENFVTVIRTDQDCSRRHNFLIRRLSYQSNRGNLIQASESLHQVRSVIYFGDRLHQRGESLPRLQMFEALRVLHLRMEGYFPFRAMYDLSPVCNLFQLRYLKLEGNRFQFPDTSGELRYLQVVDIKCSGDLVLVGGFLSDACLPSLRHLRTPWNAELGRGINRLTSIRTLEEINFCNCSVENIRHLGMLTNLRTLGVIYNRRRGNDEDDQTDMVKFAALATSLRELGSCNLRCLDFNVALMEHRQPPIGFLYSWFPPPQFLQKFHPHMIFFFRVPYWIQQVETLTSLRLIVDKLEGDDMRVLTRLPFLAYLDLQAIEVPGMEIIIDSVSFSALKELKLIYESSSLSIEPGAMPNLRIMHLIVFGHAEQDTRSLVGIQHLHNLEDVIITYDYNNVMVAFREALDRHPRVGSIQVYIGASPKASQSHS</sequence>
<dbReference type="InterPro" id="IPR044974">
    <property type="entry name" value="Disease_R_plants"/>
</dbReference>
<dbReference type="Pfam" id="PF18052">
    <property type="entry name" value="Rx_N"/>
    <property type="match status" value="2"/>
</dbReference>
<dbReference type="EnsemblPlants" id="OBART12G11590.1">
    <property type="protein sequence ID" value="OBART12G11590.1"/>
    <property type="gene ID" value="OBART12G11590"/>
</dbReference>
<dbReference type="Pfam" id="PF23559">
    <property type="entry name" value="WHD_DRP"/>
    <property type="match status" value="2"/>
</dbReference>
<dbReference type="FunFam" id="3.40.50.300:FF:001091">
    <property type="entry name" value="Probable disease resistance protein At1g61300"/>
    <property type="match status" value="1"/>
</dbReference>
<keyword evidence="7" id="KW-0812">Transmembrane</keyword>
<keyword evidence="7" id="KW-1133">Transmembrane helix</keyword>
<reference evidence="9" key="1">
    <citation type="journal article" date="2009" name="Rice">
        <title>De Novo Next Generation Sequencing of Plant Genomes.</title>
        <authorList>
            <person name="Rounsley S."/>
            <person name="Marri P.R."/>
            <person name="Yu Y."/>
            <person name="He R."/>
            <person name="Sisneros N."/>
            <person name="Goicoechea J.L."/>
            <person name="Lee S.J."/>
            <person name="Angelova A."/>
            <person name="Kudrna D."/>
            <person name="Luo M."/>
            <person name="Affourtit J."/>
            <person name="Desany B."/>
            <person name="Knight J."/>
            <person name="Niazi F."/>
            <person name="Egholm M."/>
            <person name="Wing R.A."/>
        </authorList>
    </citation>
    <scope>NUCLEOTIDE SEQUENCE [LARGE SCALE GENOMIC DNA]</scope>
    <source>
        <strain evidence="9">cv. IRGC 105608</strain>
    </source>
</reference>
<dbReference type="PANTHER" id="PTHR23155:SF999">
    <property type="entry name" value="NB-ARC DOMAIN CONTAINING PROTEIN, EXPRESSED"/>
    <property type="match status" value="1"/>
</dbReference>
<dbReference type="PaxDb" id="65489-OBART12G11590.1"/>
<dbReference type="PRINTS" id="PR00364">
    <property type="entry name" value="DISEASERSIST"/>
</dbReference>
<keyword evidence="10" id="KW-1185">Reference proteome</keyword>
<dbReference type="PANTHER" id="PTHR23155">
    <property type="entry name" value="DISEASE RESISTANCE PROTEIN RP"/>
    <property type="match status" value="1"/>
</dbReference>
<dbReference type="InterPro" id="IPR002182">
    <property type="entry name" value="NB-ARC"/>
</dbReference>
<evidence type="ECO:0000256" key="4">
    <source>
        <dbReference type="ARBA" id="ARBA00022741"/>
    </source>
</evidence>
<keyword evidence="2" id="KW-0433">Leucine-rich repeat</keyword>
<dbReference type="CDD" id="cd14798">
    <property type="entry name" value="RX-CC_like"/>
    <property type="match status" value="2"/>
</dbReference>
<dbReference type="GO" id="GO:0009626">
    <property type="term" value="P:plant-type hypersensitive response"/>
    <property type="evidence" value="ECO:0007669"/>
    <property type="project" value="UniProtKB-ARBA"/>
</dbReference>
<evidence type="ECO:0000256" key="6">
    <source>
        <dbReference type="ARBA" id="ARBA00023054"/>
    </source>
</evidence>
<dbReference type="GO" id="GO:0042742">
    <property type="term" value="P:defense response to bacterium"/>
    <property type="evidence" value="ECO:0007669"/>
    <property type="project" value="UniProtKB-ARBA"/>
</dbReference>
<name>A0A0D3HUB8_9ORYZ</name>
<dbReference type="InterPro" id="IPR055414">
    <property type="entry name" value="LRR_R13L4/SHOC2-like"/>
</dbReference>